<dbReference type="RefSeq" id="WP_389361824.1">
    <property type="nucleotide sequence ID" value="NZ_JBIACK010000007.1"/>
</dbReference>
<accession>A0ABW6KE71</accession>
<dbReference type="EMBL" id="JBIACK010000007">
    <property type="protein sequence ID" value="MFE8701857.1"/>
    <property type="molecule type" value="Genomic_DNA"/>
</dbReference>
<dbReference type="InterPro" id="IPR020203">
    <property type="entry name" value="YneK"/>
</dbReference>
<evidence type="ECO:0000313" key="1">
    <source>
        <dbReference type="EMBL" id="MFE8701857.1"/>
    </source>
</evidence>
<gene>
    <name evidence="1" type="ORF">ACFYKX_14750</name>
</gene>
<sequence>MEWQQEAKELLDELLKPIPVFARPMAKKGIERSILGFAEGKDSVGKDEVVEGYIAASSGPMREKAFKMLTAKGIDVSKLQEKYS</sequence>
<evidence type="ECO:0000313" key="2">
    <source>
        <dbReference type="Proteomes" id="UP001601059"/>
    </source>
</evidence>
<reference evidence="1 2" key="1">
    <citation type="submission" date="2024-08" db="EMBL/GenBank/DDBJ databases">
        <title>Two novel Cytobacillus novel species.</title>
        <authorList>
            <person name="Liu G."/>
        </authorList>
    </citation>
    <scope>NUCLEOTIDE SEQUENCE [LARGE SCALE GENOMIC DNA]</scope>
    <source>
        <strain evidence="1 2">FJAT-54145</strain>
    </source>
</reference>
<name>A0ABW6KE71_9BACI</name>
<dbReference type="Gene3D" id="1.10.8.550">
    <property type="entry name" value="Proto-chlorophyllide reductase 57 kD subunit B"/>
    <property type="match status" value="1"/>
</dbReference>
<dbReference type="Proteomes" id="UP001601059">
    <property type="component" value="Unassembled WGS sequence"/>
</dbReference>
<dbReference type="InterPro" id="IPR042298">
    <property type="entry name" value="P-CP_red_C"/>
</dbReference>
<organism evidence="1 2">
    <name type="scientific">Cytobacillus spartinae</name>
    <dbReference type="NCBI Taxonomy" id="3299023"/>
    <lineage>
        <taxon>Bacteria</taxon>
        <taxon>Bacillati</taxon>
        <taxon>Bacillota</taxon>
        <taxon>Bacilli</taxon>
        <taxon>Bacillales</taxon>
        <taxon>Bacillaceae</taxon>
        <taxon>Cytobacillus</taxon>
    </lineage>
</organism>
<proteinExistence type="predicted"/>
<protein>
    <submittedName>
        <fullName evidence="1">DUF2621 family protein</fullName>
    </submittedName>
</protein>
<comment type="caution">
    <text evidence="1">The sequence shown here is derived from an EMBL/GenBank/DDBJ whole genome shotgun (WGS) entry which is preliminary data.</text>
</comment>
<keyword evidence="2" id="KW-1185">Reference proteome</keyword>
<dbReference type="Pfam" id="PF11084">
    <property type="entry name" value="DUF2621"/>
    <property type="match status" value="1"/>
</dbReference>